<dbReference type="CDD" id="cd03386">
    <property type="entry name" value="PAP2_Aur1_like"/>
    <property type="match status" value="1"/>
</dbReference>
<evidence type="ECO:0000313" key="8">
    <source>
        <dbReference type="Proteomes" id="UP001597120"/>
    </source>
</evidence>
<dbReference type="Proteomes" id="UP001597120">
    <property type="component" value="Unassembled WGS sequence"/>
</dbReference>
<feature type="transmembrane region" description="Helical" evidence="5">
    <location>
        <begin position="107"/>
        <end position="127"/>
    </location>
</feature>
<dbReference type="RefSeq" id="WP_379290116.1">
    <property type="nucleotide sequence ID" value="NZ_JBHTIU010000074.1"/>
</dbReference>
<evidence type="ECO:0000259" key="6">
    <source>
        <dbReference type="Pfam" id="PF14378"/>
    </source>
</evidence>
<reference evidence="8" key="1">
    <citation type="journal article" date="2019" name="Int. J. Syst. Evol. Microbiol.">
        <title>The Global Catalogue of Microorganisms (GCM) 10K type strain sequencing project: providing services to taxonomists for standard genome sequencing and annotation.</title>
        <authorList>
            <consortium name="The Broad Institute Genomics Platform"/>
            <consortium name="The Broad Institute Genome Sequencing Center for Infectious Disease"/>
            <person name="Wu L."/>
            <person name="Ma J."/>
        </authorList>
    </citation>
    <scope>NUCLEOTIDE SEQUENCE [LARGE SCALE GENOMIC DNA]</scope>
    <source>
        <strain evidence="8">CCUG 57263</strain>
    </source>
</reference>
<comment type="subcellular location">
    <subcellularLocation>
        <location evidence="1">Membrane</location>
        <topology evidence="1">Multi-pass membrane protein</topology>
    </subcellularLocation>
</comment>
<feature type="domain" description="Inositolphosphotransferase Aur1/Ipt1" evidence="6">
    <location>
        <begin position="89"/>
        <end position="252"/>
    </location>
</feature>
<feature type="transmembrane region" description="Helical" evidence="5">
    <location>
        <begin position="241"/>
        <end position="258"/>
    </location>
</feature>
<evidence type="ECO:0000256" key="5">
    <source>
        <dbReference type="SAM" id="Phobius"/>
    </source>
</evidence>
<keyword evidence="8" id="KW-1185">Reference proteome</keyword>
<protein>
    <submittedName>
        <fullName evidence="7">Phosphatase PAP2 family protein</fullName>
    </submittedName>
</protein>
<feature type="transmembrane region" description="Helical" evidence="5">
    <location>
        <begin position="215"/>
        <end position="235"/>
    </location>
</feature>
<evidence type="ECO:0000256" key="3">
    <source>
        <dbReference type="ARBA" id="ARBA00022989"/>
    </source>
</evidence>
<feature type="transmembrane region" description="Helical" evidence="5">
    <location>
        <begin position="134"/>
        <end position="155"/>
    </location>
</feature>
<dbReference type="Gene3D" id="1.20.144.10">
    <property type="entry name" value="Phosphatidic acid phosphatase type 2/haloperoxidase"/>
    <property type="match status" value="1"/>
</dbReference>
<keyword evidence="4 5" id="KW-0472">Membrane</keyword>
<dbReference type="PANTHER" id="PTHR31310">
    <property type="match status" value="1"/>
</dbReference>
<organism evidence="7 8">
    <name type="scientific">Paenibacillus residui</name>
    <dbReference type="NCBI Taxonomy" id="629724"/>
    <lineage>
        <taxon>Bacteria</taxon>
        <taxon>Bacillati</taxon>
        <taxon>Bacillota</taxon>
        <taxon>Bacilli</taxon>
        <taxon>Bacillales</taxon>
        <taxon>Paenibacillaceae</taxon>
        <taxon>Paenibacillus</taxon>
    </lineage>
</organism>
<evidence type="ECO:0000256" key="1">
    <source>
        <dbReference type="ARBA" id="ARBA00004141"/>
    </source>
</evidence>
<dbReference type="InterPro" id="IPR026841">
    <property type="entry name" value="Aur1/Ipt1"/>
</dbReference>
<dbReference type="InterPro" id="IPR052185">
    <property type="entry name" value="IPC_Synthase-Related"/>
</dbReference>
<evidence type="ECO:0000256" key="2">
    <source>
        <dbReference type="ARBA" id="ARBA00022692"/>
    </source>
</evidence>
<dbReference type="SUPFAM" id="SSF48317">
    <property type="entry name" value="Acid phosphatase/Vanadium-dependent haloperoxidase"/>
    <property type="match status" value="1"/>
</dbReference>
<dbReference type="InterPro" id="IPR036938">
    <property type="entry name" value="PAP2/HPO_sf"/>
</dbReference>
<feature type="transmembrane region" description="Helical" evidence="5">
    <location>
        <begin position="48"/>
        <end position="68"/>
    </location>
</feature>
<dbReference type="EMBL" id="JBHTIU010000074">
    <property type="protein sequence ID" value="MFD0871194.1"/>
    <property type="molecule type" value="Genomic_DNA"/>
</dbReference>
<evidence type="ECO:0000256" key="4">
    <source>
        <dbReference type="ARBA" id="ARBA00023136"/>
    </source>
</evidence>
<gene>
    <name evidence="7" type="ORF">ACFQ03_18795</name>
</gene>
<accession>A0ABW3DF88</accession>
<proteinExistence type="predicted"/>
<keyword evidence="2 5" id="KW-0812">Transmembrane</keyword>
<comment type="caution">
    <text evidence="7">The sequence shown here is derived from an EMBL/GenBank/DDBJ whole genome shotgun (WGS) entry which is preliminary data.</text>
</comment>
<feature type="transmembrane region" description="Helical" evidence="5">
    <location>
        <begin position="192"/>
        <end position="208"/>
    </location>
</feature>
<sequence>MMFNFHSMTGVTIWTIVAVIVLLWLAARANPITVAGSFVRELLSSRKYFLHFAAVIAILLVNRLELWVEEKLPAQTDFTPAIFHLEGNLVASIQHFFEHPTLTWLSSFFYVVVFPAVMIVSIAVYTFHKRQSLFYAVCYAIIGNYLVAFPFYLFFPVFEVWSFHPDVRLLILDSFPTFEETYRSLSGLDNCFPSLHTSLSVTMAVIAFKSGNRFWRWFAGLTAAFIIFSIFYLGIHWVTDMVAGVVLGVSAALAGIKISERKTGKSKVYSSRNDSLGQ</sequence>
<feature type="transmembrane region" description="Helical" evidence="5">
    <location>
        <begin position="6"/>
        <end position="27"/>
    </location>
</feature>
<evidence type="ECO:0000313" key="7">
    <source>
        <dbReference type="EMBL" id="MFD0871194.1"/>
    </source>
</evidence>
<dbReference type="PANTHER" id="PTHR31310:SF7">
    <property type="entry name" value="PA-PHOSPHATASE RELATED-FAMILY PROTEIN DDB_G0268928"/>
    <property type="match status" value="1"/>
</dbReference>
<dbReference type="Pfam" id="PF14378">
    <property type="entry name" value="PAP2_3"/>
    <property type="match status" value="1"/>
</dbReference>
<name>A0ABW3DF88_9BACL</name>
<keyword evidence="3 5" id="KW-1133">Transmembrane helix</keyword>